<protein>
    <submittedName>
        <fullName evidence="2">Uncharacterized protein</fullName>
    </submittedName>
</protein>
<dbReference type="AlphaFoldDB" id="A0A2N6M9Z4"/>
<comment type="caution">
    <text evidence="2">The sequence shown here is derived from an EMBL/GenBank/DDBJ whole genome shotgun (WGS) entry which is preliminary data.</text>
</comment>
<name>A0A2N6M9Z4_9CYAN</name>
<evidence type="ECO:0000313" key="2">
    <source>
        <dbReference type="EMBL" id="PMB43609.1"/>
    </source>
</evidence>
<dbReference type="Proteomes" id="UP000234966">
    <property type="component" value="Unassembled WGS sequence"/>
</dbReference>
<proteinExistence type="predicted"/>
<feature type="compositionally biased region" description="Basic and acidic residues" evidence="1">
    <location>
        <begin position="56"/>
        <end position="66"/>
    </location>
</feature>
<sequence>MRVSSWLLFVGGWWLVVKEPVNRVCTLVISSCLILTPHTPHTPPLREAATRLHAPPLREAEEGAST</sequence>
<evidence type="ECO:0000313" key="3">
    <source>
        <dbReference type="Proteomes" id="UP000234966"/>
    </source>
</evidence>
<organism evidence="2 3">
    <name type="scientific">Fischerella thermalis CCMEE 5330</name>
    <dbReference type="NCBI Taxonomy" id="2019670"/>
    <lineage>
        <taxon>Bacteria</taxon>
        <taxon>Bacillati</taxon>
        <taxon>Cyanobacteriota</taxon>
        <taxon>Cyanophyceae</taxon>
        <taxon>Nostocales</taxon>
        <taxon>Hapalosiphonaceae</taxon>
        <taxon>Fischerella</taxon>
    </lineage>
</organism>
<evidence type="ECO:0000256" key="1">
    <source>
        <dbReference type="SAM" id="MobiDB-lite"/>
    </source>
</evidence>
<reference evidence="2 3" key="1">
    <citation type="submission" date="2017-07" db="EMBL/GenBank/DDBJ databases">
        <title>Genomes of Fischerella (Mastigocladus) sp. strains.</title>
        <authorList>
            <person name="Miller S.R."/>
        </authorList>
    </citation>
    <scope>NUCLEOTIDE SEQUENCE [LARGE SCALE GENOMIC DNA]</scope>
    <source>
        <strain evidence="2 3">CCMEE 5330</strain>
    </source>
</reference>
<gene>
    <name evidence="2" type="ORF">CEN41_12540</name>
</gene>
<dbReference type="RefSeq" id="WP_146005774.1">
    <property type="nucleotide sequence ID" value="NZ_NMQI01000279.1"/>
</dbReference>
<dbReference type="EMBL" id="NMQI01000279">
    <property type="protein sequence ID" value="PMB43609.1"/>
    <property type="molecule type" value="Genomic_DNA"/>
</dbReference>
<feature type="region of interest" description="Disordered" evidence="1">
    <location>
        <begin position="44"/>
        <end position="66"/>
    </location>
</feature>
<feature type="non-terminal residue" evidence="2">
    <location>
        <position position="66"/>
    </location>
</feature>
<accession>A0A2N6M9Z4</accession>